<keyword evidence="5 10" id="KW-0560">Oxidoreductase</keyword>
<reference evidence="10" key="1">
    <citation type="submission" date="2011-09" db="EMBL/GenBank/DDBJ databases">
        <authorList>
            <person name="Dirks M."/>
        </authorList>
    </citation>
    <scope>NUCLEOTIDE SEQUENCE</scope>
</reference>
<keyword evidence="7" id="KW-1015">Disulfide bond</keyword>
<keyword evidence="6" id="KW-0186">Copper</keyword>
<proteinExistence type="inferred from homology"/>
<comment type="cofactor">
    <cofactor evidence="1">
        <name>Cu(2+)</name>
        <dbReference type="ChEBI" id="CHEBI:29036"/>
    </cofactor>
</comment>
<dbReference type="SUPFAM" id="SSF48056">
    <property type="entry name" value="Di-copper centre-containing domain"/>
    <property type="match status" value="1"/>
</dbReference>
<dbReference type="GO" id="GO:0004097">
    <property type="term" value="F:catechol oxidase activity"/>
    <property type="evidence" value="ECO:0007669"/>
    <property type="project" value="InterPro"/>
</dbReference>
<evidence type="ECO:0000256" key="6">
    <source>
        <dbReference type="ARBA" id="ARBA00023008"/>
    </source>
</evidence>
<dbReference type="InterPro" id="IPR022740">
    <property type="entry name" value="Polyphenol_oxidase_C"/>
</dbReference>
<geneLocation type="chloroplast" evidence="10"/>
<dbReference type="InterPro" id="IPR008922">
    <property type="entry name" value="Di-copper_centre_dom_sf"/>
</dbReference>
<dbReference type="PROSITE" id="PS00498">
    <property type="entry name" value="TYROSINASE_2"/>
    <property type="match status" value="1"/>
</dbReference>
<dbReference type="PANTHER" id="PTHR11474:SF119">
    <property type="entry name" value="CATECHOL OXIDASE"/>
    <property type="match status" value="1"/>
</dbReference>
<gene>
    <name evidence="10" type="primary">ppo-9</name>
</gene>
<dbReference type="AlphaFoldDB" id="U3UB71"/>
<dbReference type="Gene3D" id="1.10.1280.10">
    <property type="entry name" value="Di-copper center containing domain from catechol oxidase"/>
    <property type="match status" value="1"/>
</dbReference>
<comment type="similarity">
    <text evidence="2">Belongs to the tyrosinase family.</text>
</comment>
<evidence type="ECO:0000256" key="3">
    <source>
        <dbReference type="ARBA" id="ARBA00022723"/>
    </source>
</evidence>
<dbReference type="PANTHER" id="PTHR11474">
    <property type="entry name" value="TYROSINASE FAMILY MEMBER"/>
    <property type="match status" value="1"/>
</dbReference>
<evidence type="ECO:0000256" key="2">
    <source>
        <dbReference type="ARBA" id="ARBA00009928"/>
    </source>
</evidence>
<dbReference type="Pfam" id="PF00264">
    <property type="entry name" value="Tyrosinase"/>
    <property type="match status" value="1"/>
</dbReference>
<evidence type="ECO:0000259" key="8">
    <source>
        <dbReference type="PROSITE" id="PS00497"/>
    </source>
</evidence>
<dbReference type="Pfam" id="PF12142">
    <property type="entry name" value="PPO1_DWL"/>
    <property type="match status" value="1"/>
</dbReference>
<name>U3UB71_TAROF</name>
<reference evidence="10" key="2">
    <citation type="journal article" date="2014" name="PLoS ONE">
        <title>Structural Diversity in the Dandelion (Taraxacum officinale) Polyphenol Oxidase Family Results in Different Responses to Model Substrates.</title>
        <authorList>
            <person name="Dirks-Hofmeister M.E."/>
            <person name="Singh R."/>
            <person name="Leufken C.M."/>
            <person name="Inlow J.K."/>
            <person name="Moerschbacher B.M."/>
        </authorList>
    </citation>
    <scope>NUCLEOTIDE SEQUENCE</scope>
</reference>
<dbReference type="EC" id="1.10.3.2" evidence="10"/>
<organism evidence="10">
    <name type="scientific">Taraxacum officinale</name>
    <name type="common">Common dandelion</name>
    <name type="synonym">Leontodon taraxacum</name>
    <dbReference type="NCBI Taxonomy" id="50225"/>
    <lineage>
        <taxon>Eukaryota</taxon>
        <taxon>Viridiplantae</taxon>
        <taxon>Streptophyta</taxon>
        <taxon>Embryophyta</taxon>
        <taxon>Tracheophyta</taxon>
        <taxon>Spermatophyta</taxon>
        <taxon>Magnoliopsida</taxon>
        <taxon>eudicotyledons</taxon>
        <taxon>Gunneridae</taxon>
        <taxon>Pentapetalae</taxon>
        <taxon>asterids</taxon>
        <taxon>campanulids</taxon>
        <taxon>Asterales</taxon>
        <taxon>Asteraceae</taxon>
        <taxon>Cichorioideae</taxon>
        <taxon>Cichorieae</taxon>
        <taxon>Crepidinae</taxon>
        <taxon>Taraxacum</taxon>
    </lineage>
</organism>
<dbReference type="InterPro" id="IPR002227">
    <property type="entry name" value="Tyrosinase_Cu-bd"/>
</dbReference>
<sequence>MASLTFSSLPTCTTTTTNKPFLFSKTSFTHSNQFKVSCTAADNNENPDILPKSSSFERRNLLLGLGGLYGAANIPSAFGEPITAPNSATSCAEASGLKNPREAIRGLSCCPPLPLDGNDVPKPYTFPTVAFDKLRVRKPAHLLVEDTAYIKQFNTAIQKMKDLPDNDPHSWKNQAKIHCAYCNGGYTQVETGHPELTIQVHNSWLFLPFHRWYLYFLEKIMGKVLEDESFALPYWNWDNPAGMMLPAMYEGNIKDPKNAIYDALREPSHLPPAIFDFNYANKETSPVLPDDEQKNVNLALMYRQMISSGSSTLTFMGGQARAGLDSKDERVRSLSLGGSLENGVHTGAHRWVGNSRMPNGEDMGNFYSAGFDPLFYGHHANVDRMWNVWKAMGKQLRLDGHIDPVDEDWLNASYVFYDENRVRVRVYNKDSVHTPTMGYKYESSETPWVTRKPLARPREENVAVKAANDGVKNVSDEGVLPLTLEDGKLVRVLVSRPIEAKNRSPEDKKKTNEMLSLNNIYYSCQKFIRFNVIVNDTGKKPAKDITAAQAEFVGSFAQLPHNAGEEDKMLMKTDELFGITELMEDTKAEGDDFILVTIVPKVGCTGVKITGIDIQMVDAEPAGYKF</sequence>
<dbReference type="EMBL" id="HE601543">
    <property type="protein sequence ID" value="CCD61125.1"/>
    <property type="molecule type" value="Genomic_DNA"/>
</dbReference>
<keyword evidence="10" id="KW-0150">Chloroplast</keyword>
<feature type="domain" description="Tyrosinase copper-binding" evidence="9">
    <location>
        <begin position="372"/>
        <end position="383"/>
    </location>
</feature>
<evidence type="ECO:0000256" key="4">
    <source>
        <dbReference type="ARBA" id="ARBA00022784"/>
    </source>
</evidence>
<evidence type="ECO:0000313" key="10">
    <source>
        <dbReference type="EMBL" id="CCD61125.1"/>
    </source>
</evidence>
<feature type="domain" description="Tyrosinase copper-binding" evidence="8">
    <location>
        <begin position="201"/>
        <end position="218"/>
    </location>
</feature>
<protein>
    <submittedName>
        <fullName evidence="10">Polyphenol oxidase</fullName>
        <ecNumber evidence="10">1.10.3.2</ecNumber>
    </submittedName>
</protein>
<evidence type="ECO:0000259" key="9">
    <source>
        <dbReference type="PROSITE" id="PS00498"/>
    </source>
</evidence>
<dbReference type="InterPro" id="IPR022739">
    <property type="entry name" value="Polyphenol_oxidase_cen"/>
</dbReference>
<dbReference type="Pfam" id="PF12143">
    <property type="entry name" value="PPO1_KFDV"/>
    <property type="match status" value="1"/>
</dbReference>
<evidence type="ECO:0000256" key="1">
    <source>
        <dbReference type="ARBA" id="ARBA00001973"/>
    </source>
</evidence>
<dbReference type="PRINTS" id="PR00092">
    <property type="entry name" value="TYROSINASE"/>
</dbReference>
<dbReference type="InterPro" id="IPR050316">
    <property type="entry name" value="Tyrosinase/Hemocyanin"/>
</dbReference>
<keyword evidence="3" id="KW-0479">Metal-binding</keyword>
<dbReference type="PROSITE" id="PS00497">
    <property type="entry name" value="TYROSINASE_1"/>
    <property type="match status" value="1"/>
</dbReference>
<dbReference type="GO" id="GO:0046872">
    <property type="term" value="F:metal ion binding"/>
    <property type="evidence" value="ECO:0007669"/>
    <property type="project" value="UniProtKB-KW"/>
</dbReference>
<evidence type="ECO:0000256" key="7">
    <source>
        <dbReference type="ARBA" id="ARBA00023157"/>
    </source>
</evidence>
<keyword evidence="4" id="KW-0883">Thioether bond</keyword>
<keyword evidence="10" id="KW-0934">Plastid</keyword>
<evidence type="ECO:0000256" key="5">
    <source>
        <dbReference type="ARBA" id="ARBA00023002"/>
    </source>
</evidence>
<accession>U3UB71</accession>
<dbReference type="GO" id="GO:0052716">
    <property type="term" value="F:hydroquinone:oxygen oxidoreductase activity"/>
    <property type="evidence" value="ECO:0007669"/>
    <property type="project" value="UniProtKB-EC"/>
</dbReference>